<dbReference type="PANTHER" id="PTHR35450:SF2">
    <property type="entry name" value="REVERSE TRANSCRIPTASE DOMAIN-CONTAINING PROTEIN"/>
    <property type="match status" value="1"/>
</dbReference>
<keyword evidence="2" id="KW-0695">RNA-directed DNA polymerase</keyword>
<dbReference type="PANTHER" id="PTHR35450">
    <property type="entry name" value="REVERSE TRANSCRIPTASE DOMAIN-CONTAINING PROTEIN"/>
    <property type="match status" value="1"/>
</dbReference>
<dbReference type="InterPro" id="IPR000477">
    <property type="entry name" value="RT_dom"/>
</dbReference>
<keyword evidence="2" id="KW-0548">Nucleotidyltransferase</keyword>
<dbReference type="Pfam" id="PF00078">
    <property type="entry name" value="RVT_1"/>
    <property type="match status" value="1"/>
</dbReference>
<keyword evidence="2" id="KW-0808">Transferase</keyword>
<protein>
    <submittedName>
        <fullName evidence="2">Reverse transcriptase</fullName>
    </submittedName>
</protein>
<evidence type="ECO:0000259" key="1">
    <source>
        <dbReference type="PROSITE" id="PS50878"/>
    </source>
</evidence>
<organism evidence="2 3">
    <name type="scientific">Hamiltosporidium tvaerminnensis</name>
    <dbReference type="NCBI Taxonomy" id="1176355"/>
    <lineage>
        <taxon>Eukaryota</taxon>
        <taxon>Fungi</taxon>
        <taxon>Fungi incertae sedis</taxon>
        <taxon>Microsporidia</taxon>
        <taxon>Dubosqiidae</taxon>
        <taxon>Hamiltosporidium</taxon>
    </lineage>
</organism>
<dbReference type="AlphaFoldDB" id="A0A4Q9LTW1"/>
<dbReference type="CDD" id="cd01650">
    <property type="entry name" value="RT_nLTR_like"/>
    <property type="match status" value="1"/>
</dbReference>
<reference evidence="2 3" key="1">
    <citation type="submission" date="2017-12" db="EMBL/GenBank/DDBJ databases">
        <authorList>
            <person name="Pombert J.-F."/>
            <person name="Haag K.L."/>
            <person name="Ebert D."/>
        </authorList>
    </citation>
    <scope>NUCLEOTIDE SEQUENCE [LARGE SCALE GENOMIC DNA]</scope>
    <source>
        <strain evidence="2">IL-G-3</strain>
    </source>
</reference>
<feature type="domain" description="Reverse transcriptase" evidence="1">
    <location>
        <begin position="449"/>
        <end position="714"/>
    </location>
</feature>
<sequence length="922" mass="106481">MGIRKYVGSEKQKEKIIKAANRASEVDEVIRECKNDQGIPQPSSYTPSTIINNISIPPSEANTNTKVYLLNTIPSPSKPMHSSTVTPRPDIAASGPNLCTIPISERLVVLRSILRSIEAERQEFIRCVFFAVQTRFDRMPRNGWKEIQSYYNEKFSCTETIDVLKRMAHNKTEEEIRQEENGERRRIATCLAEPLVVRTRKLPNELVDSTVLDLINRIVGEYADSHVPMTITDVARIIQTAQVCYDDETRKERPRSSWKESIESKISVLKLSKDILEKARRREELSSSQTKSLKKIMREFNLDLNKTNDLSKAVVKKNELITIYEKKLTMYESRKQFRKENRMFELFRGRYYRGLSERVESEHVVNRDEIVSFWSKMWNKNNEMVTYDEYLIPFVPDTHQAMFPSLEEFVDIINWLPNWKAAGIDGIYNFYIKKLTTLHKYLYDIVKAICFEGTPQANWFYHGLTYLIPKSVPQKGSDYRPINCMSNLYKLTTKCVTKFVQLEVERRGYLADNQLGAVRGVQGAKEQALLNVAINKEYGNNLKATWIDVKKAYDSIDHAYLTQVIENLNIPDWILKFIKVTISKSKIDISVGSEKIMNKKIDKGILEGDSLSPLLFVLCMDPLSRKLNEEYAKMTIQTEDASQSTNHLLFIDDLKLLAKDGTTLEKMTEEVKMFMKNIGLEINREKSATNDSYYENTATLLEGIGVYKYLGIIEDSRGIPTRKSFEEVQTKLIARVERLCRTRLNARNLFQVINQHAISLINYHIGVLRLEPGDFSKLDDAVRAILIKNKIHLRPGCKERLYLPRTELGRGLHSVEFKSEHMLLQLLDCLEKHKDTSTRRAAILKVENNNKTHLSLIKNFLKIKYGLEEEVTKNKLKEAQLANLYNEIKNRKLHSKLYSAKNNQLVSVNDPSGWLKKGSVRP</sequence>
<evidence type="ECO:0000313" key="2">
    <source>
        <dbReference type="EMBL" id="TBU11757.1"/>
    </source>
</evidence>
<gene>
    <name evidence="2" type="ORF">CWI38_1051p0010</name>
</gene>
<proteinExistence type="predicted"/>
<dbReference type="VEuPathDB" id="MicrosporidiaDB:CWI38_1051p0010"/>
<feature type="non-terminal residue" evidence="2">
    <location>
        <position position="922"/>
    </location>
</feature>
<name>A0A4Q9LTW1_9MICR</name>
<dbReference type="Proteomes" id="UP000292282">
    <property type="component" value="Unassembled WGS sequence"/>
</dbReference>
<dbReference type="PROSITE" id="PS50878">
    <property type="entry name" value="RT_POL"/>
    <property type="match status" value="1"/>
</dbReference>
<dbReference type="GO" id="GO:0003964">
    <property type="term" value="F:RNA-directed DNA polymerase activity"/>
    <property type="evidence" value="ECO:0007669"/>
    <property type="project" value="UniProtKB-KW"/>
</dbReference>
<dbReference type="SUPFAM" id="SSF56672">
    <property type="entry name" value="DNA/RNA polymerases"/>
    <property type="match status" value="1"/>
</dbReference>
<comment type="caution">
    <text evidence="2">The sequence shown here is derived from an EMBL/GenBank/DDBJ whole genome shotgun (WGS) entry which is preliminary data.</text>
</comment>
<evidence type="ECO:0000313" key="3">
    <source>
        <dbReference type="Proteomes" id="UP000292282"/>
    </source>
</evidence>
<dbReference type="InterPro" id="IPR043502">
    <property type="entry name" value="DNA/RNA_pol_sf"/>
</dbReference>
<dbReference type="EMBL" id="PITK01001051">
    <property type="protein sequence ID" value="TBU11757.1"/>
    <property type="molecule type" value="Genomic_DNA"/>
</dbReference>
<dbReference type="OrthoDB" id="2742885at2759"/>
<keyword evidence="3" id="KW-1185">Reference proteome</keyword>
<accession>A0A4Q9LTW1</accession>